<evidence type="ECO:0000313" key="7">
    <source>
        <dbReference type="Proteomes" id="UP000800984"/>
    </source>
</evidence>
<dbReference type="EMBL" id="JAAJBT010000004">
    <property type="protein sequence ID" value="NHM02142.1"/>
    <property type="molecule type" value="Genomic_DNA"/>
</dbReference>
<organism evidence="6 7">
    <name type="scientific">Flavobacterium difficile</name>
    <dbReference type="NCBI Taxonomy" id="2709659"/>
    <lineage>
        <taxon>Bacteria</taxon>
        <taxon>Pseudomonadati</taxon>
        <taxon>Bacteroidota</taxon>
        <taxon>Flavobacteriia</taxon>
        <taxon>Flavobacteriales</taxon>
        <taxon>Flavobacteriaceae</taxon>
        <taxon>Flavobacterium</taxon>
    </lineage>
</organism>
<gene>
    <name evidence="6" type="ORF">G4D72_08465</name>
</gene>
<dbReference type="Pfam" id="PF00149">
    <property type="entry name" value="Metallophos"/>
    <property type="match status" value="1"/>
</dbReference>
<dbReference type="InterPro" id="IPR051558">
    <property type="entry name" value="Metallophosphoesterase_PAP"/>
</dbReference>
<feature type="signal peptide" evidence="3">
    <location>
        <begin position="1"/>
        <end position="23"/>
    </location>
</feature>
<name>A0ABX0I8W1_9FLAO</name>
<reference evidence="6 7" key="1">
    <citation type="submission" date="2020-02" db="EMBL/GenBank/DDBJ databases">
        <authorList>
            <person name="Chen W.-M."/>
        </authorList>
    </citation>
    <scope>NUCLEOTIDE SEQUENCE [LARGE SCALE GENOMIC DNA]</scope>
    <source>
        <strain evidence="6 7">KDG-16</strain>
    </source>
</reference>
<keyword evidence="7" id="KW-1185">Reference proteome</keyword>
<dbReference type="InterPro" id="IPR005565">
    <property type="entry name" value="Hemolysn_activator_HlyB_C"/>
</dbReference>
<dbReference type="Pfam" id="PF03865">
    <property type="entry name" value="ShlB"/>
    <property type="match status" value="1"/>
</dbReference>
<evidence type="ECO:0000313" key="6">
    <source>
        <dbReference type="EMBL" id="NHM02142.1"/>
    </source>
</evidence>
<dbReference type="PROSITE" id="PS51257">
    <property type="entry name" value="PROKAR_LIPOPROTEIN"/>
    <property type="match status" value="1"/>
</dbReference>
<dbReference type="RefSeq" id="WP_166077238.1">
    <property type="nucleotide sequence ID" value="NZ_JAAJBT010000004.1"/>
</dbReference>
<evidence type="ECO:0000256" key="3">
    <source>
        <dbReference type="SAM" id="SignalP"/>
    </source>
</evidence>
<accession>A0ABX0I8W1</accession>
<evidence type="ECO:0000259" key="5">
    <source>
        <dbReference type="Pfam" id="PF03865"/>
    </source>
</evidence>
<dbReference type="PANTHER" id="PTHR10161">
    <property type="entry name" value="TARTRATE-RESISTANT ACID PHOSPHATASE TYPE 5"/>
    <property type="match status" value="1"/>
</dbReference>
<dbReference type="Gene3D" id="3.60.21.10">
    <property type="match status" value="1"/>
</dbReference>
<feature type="chain" id="PRO_5046560752" evidence="3">
    <location>
        <begin position="24"/>
        <end position="1222"/>
    </location>
</feature>
<protein>
    <submittedName>
        <fullName evidence="6">Phosphoesterase</fullName>
    </submittedName>
</protein>
<comment type="caution">
    <text evidence="6">The sequence shown here is derived from an EMBL/GenBank/DDBJ whole genome shotgun (WGS) entry which is preliminary data.</text>
</comment>
<dbReference type="PANTHER" id="PTHR10161:SF14">
    <property type="entry name" value="TARTRATE-RESISTANT ACID PHOSPHATASE TYPE 5"/>
    <property type="match status" value="1"/>
</dbReference>
<keyword evidence="1 3" id="KW-0732">Signal</keyword>
<dbReference type="Proteomes" id="UP000800984">
    <property type="component" value="Unassembled WGS sequence"/>
</dbReference>
<proteinExistence type="predicted"/>
<evidence type="ECO:0000256" key="2">
    <source>
        <dbReference type="ARBA" id="ARBA00022801"/>
    </source>
</evidence>
<evidence type="ECO:0000259" key="4">
    <source>
        <dbReference type="Pfam" id="PF00149"/>
    </source>
</evidence>
<evidence type="ECO:0000256" key="1">
    <source>
        <dbReference type="ARBA" id="ARBA00022729"/>
    </source>
</evidence>
<feature type="domain" description="Calcineurin-like phosphoesterase" evidence="4">
    <location>
        <begin position="44"/>
        <end position="238"/>
    </location>
</feature>
<sequence>MKRRLFFFLPIFILVQSCATYHAQYNSKIKSDFFPNETKVTHTFILVGDAGNGVFKDTIDYSNSLINNLKNASKNSTLLFLGDNIYPAGMPKEKDNGHDDAVKKLQEQIDIAKGFKGKTIFIPGNHDWYHEGNEGLKRQEEIVVNQLGKKSFLPQEGCPIESIDISEDITLIIVDSQWYITNWDNHPTINENCDIKTRSQFLDEFRSEIKKARGKTTIVAIHHPMFSNGPHGGKYSFKSHLSPIPILGTLKNWLRKTSGVSNADLQNVHYNELKKNLTAAAQQNENVIFVSGHDHSLQYLVKNDIPQIISGSGSKIEPVKNSDGGIYAHATNGYAILEVFENGGANVKFINARNDKVEFQTTVIQPKESINQKVFLEKFPDSIKARIYSEAETSKSKTYNFFWGKRYREEYSKEITAKVVSLDTLFGGLKPLRKGGGTQSRTLRLKAKDGKQYVMRAMKKSASQYIQASMFKSQYVQKQFENTASEDLVKDVFTGAYPYAPFIVGKLANAIQINSLNSKLYYIPKQNALGEFNSEFGNELYLFEEHPADGNLILEDKNFTGNIYSTYDVFEKIQADQNQIVDEKEYIKARLFDMLIGDWDRHQDQWRWLEFKENDKTVFKPLPRDRDQSFSIMSDGFVLGAAVKLIPMAKILRKYSEDLEDVKGFNLEPFPLDKAFIRHLNEADWKAQVAYIQKNITDAVIDEAFATLPSELNSQTINEIKSTLKKRKNNLQKIASRYFDLVSKYAVITGTNKKDYFTITALDNDRLEVTIQRKKKESTSEPYFKAIYKADTTKEIWIYGLDDDDTFDVNGENNTIKIRIIGGQNNDNYIVSNGKKVIIYDHKSKKNDVSKAKNARVKLDDSYEVNTYDFKKVKKYQNQFIPVLGANPDDGFKFGFNNTFTSYGFERNPFTSQHQLKTAYYFATSGYEVNYRFEIANLTKNVNLELNAAMQSPNFTINFFGYGNETLNFDANFELNYNRVKVRSFNFNPKLKWANKSGASLSLGASYENIEVHKSPNRFVENNLELPNYVFDEVQFLGTHLSFNFENYDNKAYPTMGMKTEISVGQKTNLDTNKRSFSYIIPEVSFNHKIDGEGRWVFATKFKSHINFGSEFEFYQAASIGGTDGLRGFRNQRFTGNQSFYQNSDIRYSFSSMKTKLIPIRIGIYSGFDYGRIWLDNEESKKWHNSYGGGFFINGAELLSANLGWFNSSDGIRVAFSLGFQF</sequence>
<dbReference type="InterPro" id="IPR029052">
    <property type="entry name" value="Metallo-depent_PP-like"/>
</dbReference>
<dbReference type="SUPFAM" id="SSF56300">
    <property type="entry name" value="Metallo-dependent phosphatases"/>
    <property type="match status" value="1"/>
</dbReference>
<feature type="domain" description="Haemolysin activator HlyB C-terminal" evidence="5">
    <location>
        <begin position="1070"/>
        <end position="1181"/>
    </location>
</feature>
<dbReference type="InterPro" id="IPR004843">
    <property type="entry name" value="Calcineurin-like_PHP"/>
</dbReference>
<keyword evidence="2" id="KW-0378">Hydrolase</keyword>